<name>A0A6J4R6Y5_9ACTN</name>
<gene>
    <name evidence="1" type="ORF">AVDCRST_MAG58-2776</name>
</gene>
<proteinExistence type="predicted"/>
<dbReference type="AlphaFoldDB" id="A0A6J4R6Y5"/>
<organism evidence="1">
    <name type="scientific">uncultured Rubrobacteraceae bacterium</name>
    <dbReference type="NCBI Taxonomy" id="349277"/>
    <lineage>
        <taxon>Bacteria</taxon>
        <taxon>Bacillati</taxon>
        <taxon>Actinomycetota</taxon>
        <taxon>Rubrobacteria</taxon>
        <taxon>Rubrobacterales</taxon>
        <taxon>Rubrobacteraceae</taxon>
        <taxon>environmental samples</taxon>
    </lineage>
</organism>
<sequence length="153" mass="17327">MEELLRALDEDRFQERRRPAHQIDAHDAILAQSLNLQADGLQVLFRGFDPARENLFAIFVQHANPVERLAHVEAYPVHSPRLLLRPSLPFAFRVPPPSEPYGAIGRLSRSAVWRFLWRTGWPCVKSPLGAVLCEPCPIRRAATVLYSRGTPKG</sequence>
<evidence type="ECO:0000313" key="1">
    <source>
        <dbReference type="EMBL" id="CAA9461969.1"/>
    </source>
</evidence>
<protein>
    <submittedName>
        <fullName evidence="1">Uncharacterized protein</fullName>
    </submittedName>
</protein>
<dbReference type="EMBL" id="CADCVF010000057">
    <property type="protein sequence ID" value="CAA9461969.1"/>
    <property type="molecule type" value="Genomic_DNA"/>
</dbReference>
<accession>A0A6J4R6Y5</accession>
<reference evidence="1" key="1">
    <citation type="submission" date="2020-02" db="EMBL/GenBank/DDBJ databases">
        <authorList>
            <person name="Meier V. D."/>
        </authorList>
    </citation>
    <scope>NUCLEOTIDE SEQUENCE</scope>
    <source>
        <strain evidence="1">AVDCRST_MAG58</strain>
    </source>
</reference>